<dbReference type="Proteomes" id="UP000324748">
    <property type="component" value="Unassembled WGS sequence"/>
</dbReference>
<keyword evidence="3" id="KW-1185">Reference proteome</keyword>
<organism evidence="2 3">
    <name type="scientific">Puccinia graminis f. sp. tritici</name>
    <dbReference type="NCBI Taxonomy" id="56615"/>
    <lineage>
        <taxon>Eukaryota</taxon>
        <taxon>Fungi</taxon>
        <taxon>Dikarya</taxon>
        <taxon>Basidiomycota</taxon>
        <taxon>Pucciniomycotina</taxon>
        <taxon>Pucciniomycetes</taxon>
        <taxon>Pucciniales</taxon>
        <taxon>Pucciniaceae</taxon>
        <taxon>Puccinia</taxon>
    </lineage>
</organism>
<feature type="region of interest" description="Disordered" evidence="1">
    <location>
        <begin position="1"/>
        <end position="42"/>
    </location>
</feature>
<accession>A0A5B0M110</accession>
<gene>
    <name evidence="2" type="ORF">PGT21_030426</name>
</gene>
<evidence type="ECO:0000256" key="1">
    <source>
        <dbReference type="SAM" id="MobiDB-lite"/>
    </source>
</evidence>
<feature type="compositionally biased region" description="Polar residues" evidence="1">
    <location>
        <begin position="15"/>
        <end position="25"/>
    </location>
</feature>
<proteinExistence type="predicted"/>
<name>A0A5B0M110_PUCGR</name>
<sequence>MIDGTTPVELEGNLPSRSLTASTPANKEDTKISKVRSSEGKGHVTPHLIDLLSFIFFLISNSQSSTLHHHPRSNSPPHSLHIDRIPLAPADFALNCWFDTR</sequence>
<protein>
    <submittedName>
        <fullName evidence="2">Uncharacterized protein</fullName>
    </submittedName>
</protein>
<comment type="caution">
    <text evidence="2">The sequence shown here is derived from an EMBL/GenBank/DDBJ whole genome shotgun (WGS) entry which is preliminary data.</text>
</comment>
<evidence type="ECO:0000313" key="3">
    <source>
        <dbReference type="Proteomes" id="UP000324748"/>
    </source>
</evidence>
<dbReference type="AlphaFoldDB" id="A0A5B0M110"/>
<dbReference type="EMBL" id="VSWC01000183">
    <property type="protein sequence ID" value="KAA1069638.1"/>
    <property type="molecule type" value="Genomic_DNA"/>
</dbReference>
<evidence type="ECO:0000313" key="2">
    <source>
        <dbReference type="EMBL" id="KAA1069638.1"/>
    </source>
</evidence>
<feature type="compositionally biased region" description="Basic and acidic residues" evidence="1">
    <location>
        <begin position="26"/>
        <end position="42"/>
    </location>
</feature>
<reference evidence="2 3" key="1">
    <citation type="submission" date="2019-05" db="EMBL/GenBank/DDBJ databases">
        <title>Emergence of the Ug99 lineage of the wheat stem rust pathogen through somatic hybridization.</title>
        <authorList>
            <person name="Li F."/>
            <person name="Upadhyaya N.M."/>
            <person name="Sperschneider J."/>
            <person name="Matny O."/>
            <person name="Nguyen-Phuc H."/>
            <person name="Mago R."/>
            <person name="Raley C."/>
            <person name="Miller M.E."/>
            <person name="Silverstein K.A.T."/>
            <person name="Henningsen E."/>
            <person name="Hirsch C.D."/>
            <person name="Visser B."/>
            <person name="Pretorius Z.A."/>
            <person name="Steffenson B.J."/>
            <person name="Schwessinger B."/>
            <person name="Dodds P.N."/>
            <person name="Figueroa M."/>
        </authorList>
    </citation>
    <scope>NUCLEOTIDE SEQUENCE [LARGE SCALE GENOMIC DNA]</scope>
    <source>
        <strain evidence="2">21-0</strain>
    </source>
</reference>